<proteinExistence type="predicted"/>
<reference evidence="2" key="1">
    <citation type="submission" date="2016-10" db="EMBL/GenBank/DDBJ databases">
        <authorList>
            <person name="Varghese N."/>
            <person name="Submissions S."/>
        </authorList>
    </citation>
    <scope>NUCLEOTIDE SEQUENCE [LARGE SCALE GENOMIC DNA]</scope>
    <source>
        <strain evidence="2">AAP</strain>
    </source>
</reference>
<organism evidence="1 2">
    <name type="scientific">Franzmannia pantelleriensis</name>
    <dbReference type="NCBI Taxonomy" id="48727"/>
    <lineage>
        <taxon>Bacteria</taxon>
        <taxon>Pseudomonadati</taxon>
        <taxon>Pseudomonadota</taxon>
        <taxon>Gammaproteobacteria</taxon>
        <taxon>Oceanospirillales</taxon>
        <taxon>Halomonadaceae</taxon>
        <taxon>Franzmannia</taxon>
    </lineage>
</organism>
<dbReference type="AlphaFoldDB" id="A0A1G9MDB0"/>
<evidence type="ECO:0008006" key="3">
    <source>
        <dbReference type="Google" id="ProtNLM"/>
    </source>
</evidence>
<protein>
    <recommendedName>
        <fullName evidence="3">DUF1289 domain-containing protein</fullName>
    </recommendedName>
</protein>
<evidence type="ECO:0000313" key="2">
    <source>
        <dbReference type="Proteomes" id="UP000199107"/>
    </source>
</evidence>
<dbReference type="Proteomes" id="UP000199107">
    <property type="component" value="Unassembled WGS sequence"/>
</dbReference>
<evidence type="ECO:0000313" key="1">
    <source>
        <dbReference type="EMBL" id="SDL71665.1"/>
    </source>
</evidence>
<dbReference type="PANTHER" id="PTHR35175:SF1">
    <property type="entry name" value="OXIDOREDUCTASE"/>
    <property type="match status" value="1"/>
</dbReference>
<accession>A0A1G9MDB0</accession>
<keyword evidence="2" id="KW-1185">Reference proteome</keyword>
<dbReference type="InterPro" id="IPR010710">
    <property type="entry name" value="DUF1289"/>
</dbReference>
<dbReference type="EMBL" id="FNGH01000006">
    <property type="protein sequence ID" value="SDL71665.1"/>
    <property type="molecule type" value="Genomic_DNA"/>
</dbReference>
<dbReference type="OrthoDB" id="5296987at2"/>
<dbReference type="PANTHER" id="PTHR35175">
    <property type="entry name" value="DUF1289 DOMAIN-CONTAINING PROTEIN"/>
    <property type="match status" value="1"/>
</dbReference>
<sequence length="144" mass="16255">MSQRIVSPCVGLCSTTVGDTTCRGCQRHDREIRDWLGYDGSEREARMQALDALRVTVAERYLMITDAALLETQLVRYRIRFRPEQPALSRAIELLRVGRQRINDLTRYGLAPRDAVAALDPVELYTVIHRALDAAAQARSDAEP</sequence>
<dbReference type="Pfam" id="PF06945">
    <property type="entry name" value="DUF1289"/>
    <property type="match status" value="1"/>
</dbReference>
<dbReference type="RefSeq" id="WP_089658264.1">
    <property type="nucleotide sequence ID" value="NZ_FNGH01000006.1"/>
</dbReference>
<gene>
    <name evidence="1" type="ORF">SAMN05192555_106179</name>
</gene>
<name>A0A1G9MDB0_9GAMM</name>
<dbReference type="STRING" id="48727.SAMN05192555_106179"/>